<keyword evidence="2" id="KW-0328">Glycosyltransferase</keyword>
<feature type="transmembrane region" description="Helical" evidence="10">
    <location>
        <begin position="602"/>
        <end position="622"/>
    </location>
</feature>
<dbReference type="Gene3D" id="3.90.550.10">
    <property type="entry name" value="Spore Coat Polysaccharide Biosynthesis Protein SpsA, Chain A"/>
    <property type="match status" value="2"/>
</dbReference>
<evidence type="ECO:0000256" key="5">
    <source>
        <dbReference type="ARBA" id="ARBA00022989"/>
    </source>
</evidence>
<evidence type="ECO:0000313" key="12">
    <source>
        <dbReference type="Proteomes" id="UP001180020"/>
    </source>
</evidence>
<dbReference type="GO" id="GO:0016020">
    <property type="term" value="C:membrane"/>
    <property type="evidence" value="ECO:0007669"/>
    <property type="project" value="InterPro"/>
</dbReference>
<dbReference type="InterPro" id="IPR029044">
    <property type="entry name" value="Nucleotide-diphossugar_trans"/>
</dbReference>
<dbReference type="GO" id="GO:0071555">
    <property type="term" value="P:cell wall organization"/>
    <property type="evidence" value="ECO:0007669"/>
    <property type="project" value="UniProtKB-KW"/>
</dbReference>
<gene>
    <name evidence="11" type="primary">CSLG2</name>
    <name evidence="11" type="ORF">QJS10_CPA16g00455</name>
</gene>
<keyword evidence="4 10" id="KW-0812">Transmembrane</keyword>
<dbReference type="EMBL" id="JAUJYO010000016">
    <property type="protein sequence ID" value="KAK1295428.1"/>
    <property type="molecule type" value="Genomic_DNA"/>
</dbReference>
<evidence type="ECO:0000313" key="11">
    <source>
        <dbReference type="EMBL" id="KAK1295428.1"/>
    </source>
</evidence>
<reference evidence="11" key="1">
    <citation type="journal article" date="2023" name="Nat. Commun.">
        <title>Diploid and tetraploid genomes of Acorus and the evolution of monocots.</title>
        <authorList>
            <person name="Ma L."/>
            <person name="Liu K.W."/>
            <person name="Li Z."/>
            <person name="Hsiao Y.Y."/>
            <person name="Qi Y."/>
            <person name="Fu T."/>
            <person name="Tang G.D."/>
            <person name="Zhang D."/>
            <person name="Sun W.H."/>
            <person name="Liu D.K."/>
            <person name="Li Y."/>
            <person name="Chen G.Z."/>
            <person name="Liu X.D."/>
            <person name="Liao X.Y."/>
            <person name="Jiang Y.T."/>
            <person name="Yu X."/>
            <person name="Hao Y."/>
            <person name="Huang J."/>
            <person name="Zhao X.W."/>
            <person name="Ke S."/>
            <person name="Chen Y.Y."/>
            <person name="Wu W.L."/>
            <person name="Hsu J.L."/>
            <person name="Lin Y.F."/>
            <person name="Huang M.D."/>
            <person name="Li C.Y."/>
            <person name="Huang L."/>
            <person name="Wang Z.W."/>
            <person name="Zhao X."/>
            <person name="Zhong W.Y."/>
            <person name="Peng D.H."/>
            <person name="Ahmad S."/>
            <person name="Lan S."/>
            <person name="Zhang J.S."/>
            <person name="Tsai W.C."/>
            <person name="Van de Peer Y."/>
            <person name="Liu Z.J."/>
        </authorList>
    </citation>
    <scope>NUCLEOTIDE SEQUENCE</scope>
    <source>
        <strain evidence="11">CP</strain>
    </source>
</reference>
<evidence type="ECO:0000256" key="7">
    <source>
        <dbReference type="ARBA" id="ARBA00023316"/>
    </source>
</evidence>
<feature type="binding site" evidence="8">
    <location>
        <position position="117"/>
    </location>
    <ligand>
        <name>UDP-alpha-D-glucose</name>
        <dbReference type="ChEBI" id="CHEBI:58885"/>
    </ligand>
</feature>
<keyword evidence="5 10" id="KW-1133">Transmembrane helix</keyword>
<comment type="caution">
    <text evidence="11">The sequence shown here is derived from an EMBL/GenBank/DDBJ whole genome shotgun (WGS) entry which is preliminary data.</text>
</comment>
<keyword evidence="6 10" id="KW-0472">Membrane</keyword>
<evidence type="ECO:0000256" key="9">
    <source>
        <dbReference type="PIRSR" id="PIRSR605150-3"/>
    </source>
</evidence>
<feature type="binding site" evidence="9">
    <location>
        <position position="269"/>
    </location>
    <ligand>
        <name>Mn(2+)</name>
        <dbReference type="ChEBI" id="CHEBI:29035"/>
    </ligand>
</feature>
<comment type="subcellular location">
    <subcellularLocation>
        <location evidence="1">Endomembrane system</location>
        <topology evidence="1">Multi-pass membrane protein</topology>
    </subcellularLocation>
</comment>
<keyword evidence="3" id="KW-0808">Transferase</keyword>
<evidence type="ECO:0000256" key="6">
    <source>
        <dbReference type="ARBA" id="ARBA00023136"/>
    </source>
</evidence>
<feature type="transmembrane region" description="Helical" evidence="10">
    <location>
        <begin position="540"/>
        <end position="565"/>
    </location>
</feature>
<dbReference type="Proteomes" id="UP001180020">
    <property type="component" value="Unassembled WGS sequence"/>
</dbReference>
<evidence type="ECO:0000256" key="1">
    <source>
        <dbReference type="ARBA" id="ARBA00004127"/>
    </source>
</evidence>
<sequence length="624" mass="71145">MGGRREDHSKLHSITVEQPLTTINRAHSTLHLLGVLAVLYYRSSWLLLNIPTIPYSLAFTWSLMFASELVLAFTWLINQSFRWRVVSRSAFPERLPNDDEQLPAIDVFVCTVDPEKEPTIEVMNTVISAMCLDYPVEKMSVYLSDDGGSPLTLYAAREAYEFARSWNPFCRKYKIETRSPEAYFSSCSTAVELISGTEDEALIDPVDSFQIIHDKKGATDEEHSALPLLVYVSREKRKTHPHHFKAGALNVLLRVSSIMSNSSYILALDCDMHCNDPTSARQAMCFHLDTKISSSLAFVQFPQSFYNMSTNDIYHSFPNKSFKNHENRFRNQASSIQEATFLASCNYEHDTQWGKQIGFMYGTVVEDFLTGFLMQCKGWRWGAGLLEVAFSKFCPLIYGLSHNISFLQRMCYAALAFQPINAFPVLCYSLIPQLCLINGISLFPSVSTQWFLIFVAVHLSWMCQNLREGFVIGGTIKTWWKEERMRKMRCITSDLLACFDFTMKCIGAKQIKFLLTNKVVDEKKLQMYEKGIFDFEGSTMVLIPASTIAILSTITFLGGLVKVIMQESYGAMFGQLYISFFSMMSGYPILEGILIRKDKGKVPVAITLYSAVWAMFILLIFYRW</sequence>
<dbReference type="AlphaFoldDB" id="A0AAV9D4R6"/>
<proteinExistence type="predicted"/>
<dbReference type="GO" id="GO:0012505">
    <property type="term" value="C:endomembrane system"/>
    <property type="evidence" value="ECO:0007669"/>
    <property type="project" value="UniProtKB-SubCell"/>
</dbReference>
<dbReference type="GO" id="GO:0030244">
    <property type="term" value="P:cellulose biosynthetic process"/>
    <property type="evidence" value="ECO:0007669"/>
    <property type="project" value="InterPro"/>
</dbReference>
<evidence type="ECO:0000256" key="10">
    <source>
        <dbReference type="SAM" id="Phobius"/>
    </source>
</evidence>
<feature type="transmembrane region" description="Helical" evidence="10">
    <location>
        <begin position="571"/>
        <end position="590"/>
    </location>
</feature>
<feature type="transmembrane region" description="Helical" evidence="10">
    <location>
        <begin position="54"/>
        <end position="78"/>
    </location>
</feature>
<keyword evidence="12" id="KW-1185">Reference proteome</keyword>
<dbReference type="Pfam" id="PF03552">
    <property type="entry name" value="Cellulose_synt"/>
    <property type="match status" value="3"/>
</dbReference>
<feature type="binding site" evidence="9">
    <location>
        <position position="245"/>
    </location>
    <ligand>
        <name>Mn(2+)</name>
        <dbReference type="ChEBI" id="CHEBI:29035"/>
    </ligand>
</feature>
<evidence type="ECO:0000256" key="2">
    <source>
        <dbReference type="ARBA" id="ARBA00022676"/>
    </source>
</evidence>
<name>A0AAV9D4R6_ACOCL</name>
<feature type="binding site" evidence="8">
    <location>
        <position position="116"/>
    </location>
    <ligand>
        <name>UDP-alpha-D-glucose</name>
        <dbReference type="ChEBI" id="CHEBI:58885"/>
    </ligand>
</feature>
<dbReference type="PANTHER" id="PTHR13301">
    <property type="entry name" value="X-BOX TRANSCRIPTION FACTOR-RELATED"/>
    <property type="match status" value="1"/>
</dbReference>
<evidence type="ECO:0000256" key="8">
    <source>
        <dbReference type="PIRSR" id="PIRSR605150-2"/>
    </source>
</evidence>
<reference evidence="11" key="2">
    <citation type="submission" date="2023-06" db="EMBL/GenBank/DDBJ databases">
        <authorList>
            <person name="Ma L."/>
            <person name="Liu K.-W."/>
            <person name="Li Z."/>
            <person name="Hsiao Y.-Y."/>
            <person name="Qi Y."/>
            <person name="Fu T."/>
            <person name="Tang G."/>
            <person name="Zhang D."/>
            <person name="Sun W.-H."/>
            <person name="Liu D.-K."/>
            <person name="Li Y."/>
            <person name="Chen G.-Z."/>
            <person name="Liu X.-D."/>
            <person name="Liao X.-Y."/>
            <person name="Jiang Y.-T."/>
            <person name="Yu X."/>
            <person name="Hao Y."/>
            <person name="Huang J."/>
            <person name="Zhao X.-W."/>
            <person name="Ke S."/>
            <person name="Chen Y.-Y."/>
            <person name="Wu W.-L."/>
            <person name="Hsu J.-L."/>
            <person name="Lin Y.-F."/>
            <person name="Huang M.-D."/>
            <person name="Li C.-Y."/>
            <person name="Huang L."/>
            <person name="Wang Z.-W."/>
            <person name="Zhao X."/>
            <person name="Zhong W.-Y."/>
            <person name="Peng D.-H."/>
            <person name="Ahmad S."/>
            <person name="Lan S."/>
            <person name="Zhang J.-S."/>
            <person name="Tsai W.-C."/>
            <person name="Van De Peer Y."/>
            <person name="Liu Z.-J."/>
        </authorList>
    </citation>
    <scope>NUCLEOTIDE SEQUENCE</scope>
    <source>
        <strain evidence="11">CP</strain>
        <tissue evidence="11">Leaves</tissue>
    </source>
</reference>
<dbReference type="GO" id="GO:0071669">
    <property type="term" value="P:plant-type cell wall organization or biogenesis"/>
    <property type="evidence" value="ECO:0007669"/>
    <property type="project" value="UniProtKB-ARBA"/>
</dbReference>
<protein>
    <submittedName>
        <fullName evidence="11">Cellulose synthase-like protein G2</fullName>
    </submittedName>
</protein>
<keyword evidence="7" id="KW-0961">Cell wall biogenesis/degradation</keyword>
<accession>A0AAV9D4R6</accession>
<dbReference type="InterPro" id="IPR005150">
    <property type="entry name" value="Cellulose_synth"/>
</dbReference>
<evidence type="ECO:0000256" key="3">
    <source>
        <dbReference type="ARBA" id="ARBA00022679"/>
    </source>
</evidence>
<organism evidence="11 12">
    <name type="scientific">Acorus calamus</name>
    <name type="common">Sweet flag</name>
    <dbReference type="NCBI Taxonomy" id="4465"/>
    <lineage>
        <taxon>Eukaryota</taxon>
        <taxon>Viridiplantae</taxon>
        <taxon>Streptophyta</taxon>
        <taxon>Embryophyta</taxon>
        <taxon>Tracheophyta</taxon>
        <taxon>Spermatophyta</taxon>
        <taxon>Magnoliopsida</taxon>
        <taxon>Liliopsida</taxon>
        <taxon>Acoraceae</taxon>
        <taxon>Acorus</taxon>
    </lineage>
</organism>
<evidence type="ECO:0000256" key="4">
    <source>
        <dbReference type="ARBA" id="ARBA00022692"/>
    </source>
</evidence>
<dbReference type="FunFam" id="3.90.550.10:FF:000194">
    <property type="entry name" value="Cellulose synthase-like protein G2 isoform A"/>
    <property type="match status" value="1"/>
</dbReference>
<dbReference type="SUPFAM" id="SSF53448">
    <property type="entry name" value="Nucleotide-diphospho-sugar transferases"/>
    <property type="match status" value="1"/>
</dbReference>
<dbReference type="GO" id="GO:0016760">
    <property type="term" value="F:cellulose synthase (UDP-forming) activity"/>
    <property type="evidence" value="ECO:0007669"/>
    <property type="project" value="InterPro"/>
</dbReference>
<feature type="binding site" evidence="8">
    <location>
        <position position="146"/>
    </location>
    <ligand>
        <name>UDP-alpha-D-glucose</name>
        <dbReference type="ChEBI" id="CHEBI:58885"/>
    </ligand>
</feature>